<dbReference type="PROSITE" id="PS50011">
    <property type="entry name" value="PROTEIN_KINASE_DOM"/>
    <property type="match status" value="1"/>
</dbReference>
<reference evidence="4 5" key="1">
    <citation type="journal article" date="2017" name="Genome Biol.">
        <title>New reference genome sequences of hot pepper reveal the massive evolution of plant disease-resistance genes by retroduplication.</title>
        <authorList>
            <person name="Kim S."/>
            <person name="Park J."/>
            <person name="Yeom S.I."/>
            <person name="Kim Y.M."/>
            <person name="Seo E."/>
            <person name="Kim K.T."/>
            <person name="Kim M.S."/>
            <person name="Lee J.M."/>
            <person name="Cheong K."/>
            <person name="Shin H.S."/>
            <person name="Kim S.B."/>
            <person name="Han K."/>
            <person name="Lee J."/>
            <person name="Park M."/>
            <person name="Lee H.A."/>
            <person name="Lee H.Y."/>
            <person name="Lee Y."/>
            <person name="Oh S."/>
            <person name="Lee J.H."/>
            <person name="Choi E."/>
            <person name="Choi E."/>
            <person name="Lee S.E."/>
            <person name="Jeon J."/>
            <person name="Kim H."/>
            <person name="Choi G."/>
            <person name="Song H."/>
            <person name="Lee J."/>
            <person name="Lee S.C."/>
            <person name="Kwon J.K."/>
            <person name="Lee H.Y."/>
            <person name="Koo N."/>
            <person name="Hong Y."/>
            <person name="Kim R.W."/>
            <person name="Kang W.H."/>
            <person name="Huh J.H."/>
            <person name="Kang B.C."/>
            <person name="Yang T.J."/>
            <person name="Lee Y.H."/>
            <person name="Bennetzen J.L."/>
            <person name="Choi D."/>
        </authorList>
    </citation>
    <scope>NUCLEOTIDE SEQUENCE [LARGE SCALE GENOMIC DNA]</scope>
    <source>
        <strain evidence="5">cv. PBC81</strain>
    </source>
</reference>
<protein>
    <recommendedName>
        <fullName evidence="3">Protein kinase domain-containing protein</fullName>
    </recommendedName>
</protein>
<feature type="domain" description="Protein kinase" evidence="3">
    <location>
        <begin position="90"/>
        <end position="334"/>
    </location>
</feature>
<dbReference type="InterPro" id="IPR011009">
    <property type="entry name" value="Kinase-like_dom_sf"/>
</dbReference>
<accession>A0A2G2VRN2</accession>
<dbReference type="Pfam" id="PF00069">
    <property type="entry name" value="Pkinase"/>
    <property type="match status" value="1"/>
</dbReference>
<gene>
    <name evidence="4" type="ORF">CQW23_23330</name>
</gene>
<dbReference type="Gene3D" id="1.10.510.10">
    <property type="entry name" value="Transferase(Phosphotransferase) domain 1"/>
    <property type="match status" value="1"/>
</dbReference>
<dbReference type="EMBL" id="MLFT02000010">
    <property type="protein sequence ID" value="PHT35630.1"/>
    <property type="molecule type" value="Genomic_DNA"/>
</dbReference>
<dbReference type="InterPro" id="IPR045274">
    <property type="entry name" value="WAK-like"/>
</dbReference>
<proteinExistence type="predicted"/>
<dbReference type="GO" id="GO:0007166">
    <property type="term" value="P:cell surface receptor signaling pathway"/>
    <property type="evidence" value="ECO:0007669"/>
    <property type="project" value="InterPro"/>
</dbReference>
<dbReference type="InterPro" id="IPR000719">
    <property type="entry name" value="Prot_kinase_dom"/>
</dbReference>
<reference evidence="5" key="2">
    <citation type="journal article" date="2017" name="J. Anim. Genet.">
        <title>Multiple reference genome sequences of hot pepper reveal the massive evolution of plant disease resistance genes by retroduplication.</title>
        <authorList>
            <person name="Kim S."/>
            <person name="Park J."/>
            <person name="Yeom S.-I."/>
            <person name="Kim Y.-M."/>
            <person name="Seo E."/>
            <person name="Kim K.-T."/>
            <person name="Kim M.-S."/>
            <person name="Lee J.M."/>
            <person name="Cheong K."/>
            <person name="Shin H.-S."/>
            <person name="Kim S.-B."/>
            <person name="Han K."/>
            <person name="Lee J."/>
            <person name="Park M."/>
            <person name="Lee H.-A."/>
            <person name="Lee H.-Y."/>
            <person name="Lee Y."/>
            <person name="Oh S."/>
            <person name="Lee J.H."/>
            <person name="Choi E."/>
            <person name="Choi E."/>
            <person name="Lee S.E."/>
            <person name="Jeon J."/>
            <person name="Kim H."/>
            <person name="Choi G."/>
            <person name="Song H."/>
            <person name="Lee J."/>
            <person name="Lee S.-C."/>
            <person name="Kwon J.-K."/>
            <person name="Lee H.-Y."/>
            <person name="Koo N."/>
            <person name="Hong Y."/>
            <person name="Kim R.W."/>
            <person name="Kang W.-H."/>
            <person name="Huh J.H."/>
            <person name="Kang B.-C."/>
            <person name="Yang T.-J."/>
            <person name="Lee Y.-H."/>
            <person name="Bennetzen J.L."/>
            <person name="Choi D."/>
        </authorList>
    </citation>
    <scope>NUCLEOTIDE SEQUENCE [LARGE SCALE GENOMIC DNA]</scope>
    <source>
        <strain evidence="5">cv. PBC81</strain>
    </source>
</reference>
<dbReference type="PANTHER" id="PTHR27005:SF460">
    <property type="entry name" value="NON-FUNCTIONAL PSEUDOKINASE ZED1-LIKE"/>
    <property type="match status" value="1"/>
</dbReference>
<evidence type="ECO:0000259" key="3">
    <source>
        <dbReference type="PROSITE" id="PS50011"/>
    </source>
</evidence>
<name>A0A2G2VRN2_CAPBA</name>
<evidence type="ECO:0000313" key="4">
    <source>
        <dbReference type="EMBL" id="PHT35630.1"/>
    </source>
</evidence>
<evidence type="ECO:0000256" key="1">
    <source>
        <dbReference type="ARBA" id="ARBA00022741"/>
    </source>
</evidence>
<dbReference type="GO" id="GO:0004674">
    <property type="term" value="F:protein serine/threonine kinase activity"/>
    <property type="evidence" value="ECO:0007669"/>
    <property type="project" value="TreeGrafter"/>
</dbReference>
<dbReference type="PANTHER" id="PTHR27005">
    <property type="entry name" value="WALL-ASSOCIATED RECEPTOR KINASE-LIKE 21"/>
    <property type="match status" value="1"/>
</dbReference>
<keyword evidence="2" id="KW-0067">ATP-binding</keyword>
<comment type="caution">
    <text evidence="4">The sequence shown here is derived from an EMBL/GenBank/DDBJ whole genome shotgun (WGS) entry which is preliminary data.</text>
</comment>
<evidence type="ECO:0000313" key="5">
    <source>
        <dbReference type="Proteomes" id="UP000224567"/>
    </source>
</evidence>
<dbReference type="OrthoDB" id="75710at2759"/>
<organism evidence="4 5">
    <name type="scientific">Capsicum baccatum</name>
    <name type="common">Peruvian pepper</name>
    <dbReference type="NCBI Taxonomy" id="33114"/>
    <lineage>
        <taxon>Eukaryota</taxon>
        <taxon>Viridiplantae</taxon>
        <taxon>Streptophyta</taxon>
        <taxon>Embryophyta</taxon>
        <taxon>Tracheophyta</taxon>
        <taxon>Spermatophyta</taxon>
        <taxon>Magnoliopsida</taxon>
        <taxon>eudicotyledons</taxon>
        <taxon>Gunneridae</taxon>
        <taxon>Pentapetalae</taxon>
        <taxon>asterids</taxon>
        <taxon>lamiids</taxon>
        <taxon>Solanales</taxon>
        <taxon>Solanaceae</taxon>
        <taxon>Solanoideae</taxon>
        <taxon>Capsiceae</taxon>
        <taxon>Capsicum</taxon>
    </lineage>
</organism>
<dbReference type="Gene3D" id="3.30.200.20">
    <property type="entry name" value="Phosphorylase Kinase, domain 1"/>
    <property type="match status" value="1"/>
</dbReference>
<keyword evidence="5" id="KW-1185">Reference proteome</keyword>
<evidence type="ECO:0000256" key="2">
    <source>
        <dbReference type="ARBA" id="ARBA00022840"/>
    </source>
</evidence>
<dbReference type="GO" id="GO:0005524">
    <property type="term" value="F:ATP binding"/>
    <property type="evidence" value="ECO:0007669"/>
    <property type="project" value="UniProtKB-KW"/>
</dbReference>
<dbReference type="SUPFAM" id="SSF56112">
    <property type="entry name" value="Protein kinase-like (PK-like)"/>
    <property type="match status" value="1"/>
</dbReference>
<dbReference type="GO" id="GO:0005886">
    <property type="term" value="C:plasma membrane"/>
    <property type="evidence" value="ECO:0007669"/>
    <property type="project" value="TreeGrafter"/>
</dbReference>
<dbReference type="Proteomes" id="UP000224567">
    <property type="component" value="Unassembled WGS sequence"/>
</dbReference>
<keyword evidence="1" id="KW-0547">Nucleotide-binding</keyword>
<sequence length="334" mass="37477">MAKKDAKTRVIRLVSEHIAQPDLEIDDAFPDEEILATMVEDLPWYADFAKYVVSKVMPENLSFHQKRKFMHDVTHYFWDEPYLFRRCADGVIRRCISNVEMPSILEASHASQVGGHHAVVNLCGSQCTRQIPNTTTLGRGYNIRNASDVCRDIAITSRMSHLKNVLKLIGCCLEYAEPVMVYEYVEEAITLDDLLSNNGYARNSSVPWESRLRIANEIASVIVFPHCEFTTPIVFRDLHSQKVLIDQSSGVAKLYDFSFSVPLPPGELGVEAQDGVRGTCGHPDPEYGCSGIVTQKTSVYSLGNVLLQLLTGKRAYVHDGYDHKSWGNVLGIQH</sequence>
<dbReference type="AlphaFoldDB" id="A0A2G2VRN2"/>